<dbReference type="AlphaFoldDB" id="A0A4U8V1S9"/>
<protein>
    <submittedName>
        <fullName evidence="2">Uncharacterized protein</fullName>
    </submittedName>
</protein>
<dbReference type="EMBL" id="AZBU02000001">
    <property type="protein sequence ID" value="TMS39305.1"/>
    <property type="molecule type" value="Genomic_DNA"/>
</dbReference>
<evidence type="ECO:0000313" key="2">
    <source>
        <dbReference type="EMBL" id="TMS39305.1"/>
    </source>
</evidence>
<gene>
    <name evidence="2" type="ORF">L596_005853</name>
</gene>
<name>A0A4U8V1S9_STECR</name>
<feature type="region of interest" description="Disordered" evidence="1">
    <location>
        <begin position="52"/>
        <end position="84"/>
    </location>
</feature>
<sequence length="110" mass="13179">MIASRTVWSHLLLHHLQMTTTKEKQRRWRKASPMQSHKTAYMRRISNDFMSFQCRDPPQTDRPRVSRRLRHETSHKRLPPSSFNSFSASIPHQFVKCLLRISPLNEARRK</sequence>
<dbReference type="EMBL" id="CM016762">
    <property type="protein sequence ID" value="TMS39305.1"/>
    <property type="molecule type" value="Genomic_DNA"/>
</dbReference>
<proteinExistence type="predicted"/>
<reference evidence="2 3" key="2">
    <citation type="journal article" date="2019" name="G3 (Bethesda)">
        <title>Hybrid Assembly of the Genome of the Entomopathogenic Nematode Steinernema carpocapsae Identifies the X-Chromosome.</title>
        <authorList>
            <person name="Serra L."/>
            <person name="Macchietto M."/>
            <person name="Macias-Munoz A."/>
            <person name="McGill C.J."/>
            <person name="Rodriguez I.M."/>
            <person name="Rodriguez B."/>
            <person name="Murad R."/>
            <person name="Mortazavi A."/>
        </authorList>
    </citation>
    <scope>NUCLEOTIDE SEQUENCE [LARGE SCALE GENOMIC DNA]</scope>
    <source>
        <strain evidence="2 3">ALL</strain>
    </source>
</reference>
<accession>A0A4U8V1S9</accession>
<evidence type="ECO:0000313" key="3">
    <source>
        <dbReference type="Proteomes" id="UP000298663"/>
    </source>
</evidence>
<keyword evidence="3" id="KW-1185">Reference proteome</keyword>
<evidence type="ECO:0000256" key="1">
    <source>
        <dbReference type="SAM" id="MobiDB-lite"/>
    </source>
</evidence>
<organism evidence="2 3">
    <name type="scientific">Steinernema carpocapsae</name>
    <name type="common">Entomopathogenic nematode</name>
    <dbReference type="NCBI Taxonomy" id="34508"/>
    <lineage>
        <taxon>Eukaryota</taxon>
        <taxon>Metazoa</taxon>
        <taxon>Ecdysozoa</taxon>
        <taxon>Nematoda</taxon>
        <taxon>Chromadorea</taxon>
        <taxon>Rhabditida</taxon>
        <taxon>Tylenchina</taxon>
        <taxon>Panagrolaimomorpha</taxon>
        <taxon>Strongyloidoidea</taxon>
        <taxon>Steinernematidae</taxon>
        <taxon>Steinernema</taxon>
    </lineage>
</organism>
<reference evidence="2 3" key="1">
    <citation type="journal article" date="2015" name="Genome Biol.">
        <title>Comparative genomics of Steinernema reveals deeply conserved gene regulatory networks.</title>
        <authorList>
            <person name="Dillman A.R."/>
            <person name="Macchietto M."/>
            <person name="Porter C.F."/>
            <person name="Rogers A."/>
            <person name="Williams B."/>
            <person name="Antoshechkin I."/>
            <person name="Lee M.M."/>
            <person name="Goodwin Z."/>
            <person name="Lu X."/>
            <person name="Lewis E.E."/>
            <person name="Goodrich-Blair H."/>
            <person name="Stock S.P."/>
            <person name="Adams B.J."/>
            <person name="Sternberg P.W."/>
            <person name="Mortazavi A."/>
        </authorList>
    </citation>
    <scope>NUCLEOTIDE SEQUENCE [LARGE SCALE GENOMIC DNA]</scope>
    <source>
        <strain evidence="2 3">ALL</strain>
    </source>
</reference>
<comment type="caution">
    <text evidence="2">The sequence shown here is derived from an EMBL/GenBank/DDBJ whole genome shotgun (WGS) entry which is preliminary data.</text>
</comment>
<dbReference type="Proteomes" id="UP000298663">
    <property type="component" value="Chromosome X"/>
</dbReference>
<feature type="compositionally biased region" description="Basic residues" evidence="1">
    <location>
        <begin position="65"/>
        <end position="78"/>
    </location>
</feature>